<proteinExistence type="predicted"/>
<evidence type="ECO:0000313" key="2">
    <source>
        <dbReference type="Proteomes" id="UP000637074"/>
    </source>
</evidence>
<gene>
    <name evidence="1" type="ORF">AM1BK_51650</name>
</gene>
<reference evidence="1 2" key="1">
    <citation type="journal article" date="2022" name="Int. J. Syst. Evol. Microbiol.">
        <title>Neobacillus kokaensis sp. nov., isolated from soil.</title>
        <authorList>
            <person name="Yuki K."/>
            <person name="Matsubara H."/>
            <person name="Yamaguchi S."/>
        </authorList>
    </citation>
    <scope>NUCLEOTIDE SEQUENCE [LARGE SCALE GENOMIC DNA]</scope>
    <source>
        <strain evidence="1 2">LOB 377</strain>
    </source>
</reference>
<evidence type="ECO:0008006" key="3">
    <source>
        <dbReference type="Google" id="ProtNLM"/>
    </source>
</evidence>
<dbReference type="Proteomes" id="UP000637074">
    <property type="component" value="Unassembled WGS sequence"/>
</dbReference>
<dbReference type="InterPro" id="IPR026838">
    <property type="entry name" value="YheC/D"/>
</dbReference>
<sequence>MYIKWIAETSQIQLSQKTAIEHNISSGKMSFQFGSWSQEIKIQIRSDFPDEMIGIPKHWNDLFTIPDTLPYELKKHNMTLHLGPVIALIVFSDVKEMTTAKMNSYRTYFSDYSTINGLVYLCAWNTIDTQKKQIKGFYYDPHATEAAKCWKLGTFPFPGAAYNRTDMPKNVYDDLKTMMGERIFNSFSPGSFNKWELWKRLSPIPSLRSHLPETKLLTDIPVLKSMLEQYDSIYLKPTGGTLSRGIRKVEKSHNGYLITSPSFKNPIGSQKQIEDVKSLQQWLRKLKSKEYLAQQAITMKRYQDRPIDFRVIMQKDGKGNWNCSGLFGKFGKSGGIITNFSRAGFICSGMKTFQLAFGMNKKNARNKVEELKKIAFEICCVFDEYGNYGDLGIDLMVDKDGKVWILEVNTKDTYHRFPLHMNNKKLYRKIVTTPFRYCKFLAGF</sequence>
<organism evidence="1 2">
    <name type="scientific">Neobacillus kokaensis</name>
    <dbReference type="NCBI Taxonomy" id="2759023"/>
    <lineage>
        <taxon>Bacteria</taxon>
        <taxon>Bacillati</taxon>
        <taxon>Bacillota</taxon>
        <taxon>Bacilli</taxon>
        <taxon>Bacillales</taxon>
        <taxon>Bacillaceae</taxon>
        <taxon>Neobacillus</taxon>
    </lineage>
</organism>
<dbReference type="Gene3D" id="3.30.470.20">
    <property type="entry name" value="ATP-grasp fold, B domain"/>
    <property type="match status" value="1"/>
</dbReference>
<comment type="caution">
    <text evidence="1">The sequence shown here is derived from an EMBL/GenBank/DDBJ whole genome shotgun (WGS) entry which is preliminary data.</text>
</comment>
<protein>
    <recommendedName>
        <fullName evidence="3">ATP-grasp domain-containing protein</fullName>
    </recommendedName>
</protein>
<dbReference type="Pfam" id="PF14398">
    <property type="entry name" value="ATPgrasp_YheCD"/>
    <property type="match status" value="1"/>
</dbReference>
<accession>A0ABQ3NCH5</accession>
<dbReference type="SUPFAM" id="SSF56059">
    <property type="entry name" value="Glutathione synthetase ATP-binding domain-like"/>
    <property type="match status" value="1"/>
</dbReference>
<dbReference type="EMBL" id="BNDS01000051">
    <property type="protein sequence ID" value="GHI01623.1"/>
    <property type="molecule type" value="Genomic_DNA"/>
</dbReference>
<dbReference type="RefSeq" id="WP_191277266.1">
    <property type="nucleotide sequence ID" value="NZ_BNDS01000051.1"/>
</dbReference>
<evidence type="ECO:0000313" key="1">
    <source>
        <dbReference type="EMBL" id="GHI01623.1"/>
    </source>
</evidence>
<keyword evidence="2" id="KW-1185">Reference proteome</keyword>
<name>A0ABQ3NCH5_9BACI</name>